<evidence type="ECO:0000259" key="2">
    <source>
        <dbReference type="Pfam" id="PF00149"/>
    </source>
</evidence>
<comment type="caution">
    <text evidence="3">The sequence shown here is derived from an EMBL/GenBank/DDBJ whole genome shotgun (WGS) entry which is preliminary data.</text>
</comment>
<proteinExistence type="predicted"/>
<dbReference type="Proteomes" id="UP000430564">
    <property type="component" value="Unassembled WGS sequence"/>
</dbReference>
<evidence type="ECO:0000313" key="4">
    <source>
        <dbReference type="Proteomes" id="UP000430564"/>
    </source>
</evidence>
<dbReference type="RefSeq" id="WP_152157308.1">
    <property type="nucleotide sequence ID" value="NZ_WEHX01000002.1"/>
</dbReference>
<sequence>MATEEIRRKRRRPRRHRRAGIPKTLPKIFFCGDPHGSFDHINEAALKHKPDAIVILGDMQPPAPLEVVLAGAVSVCPVWWIPGNHDSDTDSIYDNIWRSTLAAHNLHGRVANVAGLRIAGLGGVFRGQVWMPEDAPNYFCPASFIRRVGLGNMWRGGLPRRHRTTIFPSVYQNLMRQSADILVTHEAPSCHRKGFAAIDRLAEALGVRWAFHGHQHEDRTYGRHHGILMMGVGYRGITSLTGEVIVPAQLDPREAAALENAISWAEGHGAAMKAPSSPLESKEESETPPAEKAALHVPLMDPQDAQEVRIAEAAERRNLALAEAARHERRRDRELGEAVAARAPGGRWKRMSLQRKKSQKS</sequence>
<feature type="compositionally biased region" description="Basic residues" evidence="1">
    <location>
        <begin position="347"/>
        <end position="361"/>
    </location>
</feature>
<protein>
    <submittedName>
        <fullName evidence="3">Metallophosphoesterase</fullName>
    </submittedName>
</protein>
<feature type="region of interest" description="Disordered" evidence="1">
    <location>
        <begin position="269"/>
        <end position="297"/>
    </location>
</feature>
<dbReference type="InterPro" id="IPR004843">
    <property type="entry name" value="Calcineurin-like_PHP"/>
</dbReference>
<gene>
    <name evidence="3" type="ORF">GBM95_00585</name>
</gene>
<dbReference type="SUPFAM" id="SSF56300">
    <property type="entry name" value="Metallo-dependent phosphatases"/>
    <property type="match status" value="1"/>
</dbReference>
<organism evidence="3 4">
    <name type="scientific">Sutterella seckii</name>
    <dbReference type="NCBI Taxonomy" id="1944635"/>
    <lineage>
        <taxon>Bacteria</taxon>
        <taxon>Pseudomonadati</taxon>
        <taxon>Pseudomonadota</taxon>
        <taxon>Betaproteobacteria</taxon>
        <taxon>Burkholderiales</taxon>
        <taxon>Sutterellaceae</taxon>
        <taxon>Sutterella</taxon>
    </lineage>
</organism>
<dbReference type="Pfam" id="PF00149">
    <property type="entry name" value="Metallophos"/>
    <property type="match status" value="1"/>
</dbReference>
<dbReference type="CDD" id="cd00838">
    <property type="entry name" value="MPP_superfamily"/>
    <property type="match status" value="2"/>
</dbReference>
<dbReference type="AlphaFoldDB" id="A0A6I1ER36"/>
<feature type="domain" description="Calcineurin-like phosphoesterase" evidence="2">
    <location>
        <begin position="27"/>
        <end position="217"/>
    </location>
</feature>
<reference evidence="3 4" key="1">
    <citation type="submission" date="2019-10" db="EMBL/GenBank/DDBJ databases">
        <title>Genome diversity of Sutterella seckii.</title>
        <authorList>
            <person name="Chaplin A.V."/>
            <person name="Sokolova S.R."/>
            <person name="Mosin K.A."/>
            <person name="Ivanova E.L."/>
            <person name="Kochetkova T.O."/>
            <person name="Goltsov A.Y."/>
            <person name="Trofimov D.Y."/>
            <person name="Efimov B.A."/>
        </authorList>
    </citation>
    <scope>NUCLEOTIDE SEQUENCE [LARGE SCALE GENOMIC DNA]</scope>
    <source>
        <strain evidence="3 4">ASD393</strain>
    </source>
</reference>
<dbReference type="InterPro" id="IPR029052">
    <property type="entry name" value="Metallo-depent_PP-like"/>
</dbReference>
<name>A0A6I1ER36_9BURK</name>
<feature type="region of interest" description="Disordered" evidence="1">
    <location>
        <begin position="323"/>
        <end position="361"/>
    </location>
</feature>
<evidence type="ECO:0000313" key="3">
    <source>
        <dbReference type="EMBL" id="KAB7663035.1"/>
    </source>
</evidence>
<dbReference type="GO" id="GO:0016787">
    <property type="term" value="F:hydrolase activity"/>
    <property type="evidence" value="ECO:0007669"/>
    <property type="project" value="InterPro"/>
</dbReference>
<evidence type="ECO:0000256" key="1">
    <source>
        <dbReference type="SAM" id="MobiDB-lite"/>
    </source>
</evidence>
<dbReference type="Gene3D" id="3.60.21.10">
    <property type="match status" value="1"/>
</dbReference>
<dbReference type="EMBL" id="WEHX01000002">
    <property type="protein sequence ID" value="KAB7663035.1"/>
    <property type="molecule type" value="Genomic_DNA"/>
</dbReference>
<accession>A0A6I1ER36</accession>
<dbReference type="OrthoDB" id="7831721at2"/>